<dbReference type="AlphaFoldDB" id="A0AAE0G1C6"/>
<reference evidence="1 2" key="1">
    <citation type="journal article" date="2015" name="Genome Biol. Evol.">
        <title>Comparative Genomics of a Bacterivorous Green Alga Reveals Evolutionary Causalities and Consequences of Phago-Mixotrophic Mode of Nutrition.</title>
        <authorList>
            <person name="Burns J.A."/>
            <person name="Paasch A."/>
            <person name="Narechania A."/>
            <person name="Kim E."/>
        </authorList>
    </citation>
    <scope>NUCLEOTIDE SEQUENCE [LARGE SCALE GENOMIC DNA]</scope>
    <source>
        <strain evidence="1 2">PLY_AMNH</strain>
    </source>
</reference>
<name>A0AAE0G1C6_9CHLO</name>
<protein>
    <submittedName>
        <fullName evidence="1">Uncharacterized protein</fullName>
    </submittedName>
</protein>
<gene>
    <name evidence="1" type="ORF">CYMTET_21946</name>
</gene>
<comment type="caution">
    <text evidence="1">The sequence shown here is derived from an EMBL/GenBank/DDBJ whole genome shotgun (WGS) entry which is preliminary data.</text>
</comment>
<accession>A0AAE0G1C6</accession>
<dbReference type="EMBL" id="LGRX02010832">
    <property type="protein sequence ID" value="KAK3269622.1"/>
    <property type="molecule type" value="Genomic_DNA"/>
</dbReference>
<sequence>MIQNIGALSPATPYKLYSHSGRRPSSLTSVLDAAKCRTVRNGLISRRTRFNGRKKFRCDASLNKEELNIFEKAVPENLREKVAVRSFTPKSDNEARSENLFEAALAVPELPGVPRPVWQVVAFSVPTGLLWYGWYKFAVEEELAAYEKSLGQKPVGYGGYATMGAFVGGLALGPLAEALSVPGGAAWSAVGGLWIYYTQYLLYKRVNLLYSDKGAEEPLTVWWLVFPGFNLLIGLRQLHFLAKFWAEERGEELQDPVADFFPFISCPDFGWKEFLRTPSLWLAPLKDVAPLEIDFLKD</sequence>
<evidence type="ECO:0000313" key="2">
    <source>
        <dbReference type="Proteomes" id="UP001190700"/>
    </source>
</evidence>
<organism evidence="1 2">
    <name type="scientific">Cymbomonas tetramitiformis</name>
    <dbReference type="NCBI Taxonomy" id="36881"/>
    <lineage>
        <taxon>Eukaryota</taxon>
        <taxon>Viridiplantae</taxon>
        <taxon>Chlorophyta</taxon>
        <taxon>Pyramimonadophyceae</taxon>
        <taxon>Pyramimonadales</taxon>
        <taxon>Pyramimonadaceae</taxon>
        <taxon>Cymbomonas</taxon>
    </lineage>
</organism>
<proteinExistence type="predicted"/>
<keyword evidence="2" id="KW-1185">Reference proteome</keyword>
<evidence type="ECO:0000313" key="1">
    <source>
        <dbReference type="EMBL" id="KAK3269622.1"/>
    </source>
</evidence>
<dbReference type="Proteomes" id="UP001190700">
    <property type="component" value="Unassembled WGS sequence"/>
</dbReference>